<feature type="non-terminal residue" evidence="4">
    <location>
        <position position="1"/>
    </location>
</feature>
<dbReference type="Gene3D" id="4.10.60.10">
    <property type="entry name" value="Zinc finger, CCHC-type"/>
    <property type="match status" value="1"/>
</dbReference>
<keyword evidence="1" id="KW-0862">Zinc</keyword>
<evidence type="ECO:0000313" key="5">
    <source>
        <dbReference type="Proteomes" id="UP001331761"/>
    </source>
</evidence>
<feature type="compositionally biased region" description="Polar residues" evidence="2">
    <location>
        <begin position="209"/>
        <end position="218"/>
    </location>
</feature>
<dbReference type="AlphaFoldDB" id="A0AAN8F371"/>
<evidence type="ECO:0000256" key="1">
    <source>
        <dbReference type="PROSITE-ProRule" id="PRU00047"/>
    </source>
</evidence>
<dbReference type="Proteomes" id="UP001331761">
    <property type="component" value="Unassembled WGS sequence"/>
</dbReference>
<dbReference type="InterPro" id="IPR001878">
    <property type="entry name" value="Znf_CCHC"/>
</dbReference>
<dbReference type="SMART" id="SM00343">
    <property type="entry name" value="ZnF_C2HC"/>
    <property type="match status" value="1"/>
</dbReference>
<comment type="caution">
    <text evidence="4">The sequence shown here is derived from an EMBL/GenBank/DDBJ whole genome shotgun (WGS) entry which is preliminary data.</text>
</comment>
<dbReference type="PROSITE" id="PS50158">
    <property type="entry name" value="ZF_CCHC"/>
    <property type="match status" value="1"/>
</dbReference>
<protein>
    <submittedName>
        <fullName evidence="4">Zinc knuckle</fullName>
    </submittedName>
</protein>
<gene>
    <name evidence="4" type="ORF">GCK32_016920</name>
</gene>
<dbReference type="InterPro" id="IPR036875">
    <property type="entry name" value="Znf_CCHC_sf"/>
</dbReference>
<dbReference type="EMBL" id="WIXE01023390">
    <property type="protein sequence ID" value="KAK5966567.1"/>
    <property type="molecule type" value="Genomic_DNA"/>
</dbReference>
<dbReference type="GO" id="GO:0003676">
    <property type="term" value="F:nucleic acid binding"/>
    <property type="evidence" value="ECO:0007669"/>
    <property type="project" value="InterPro"/>
</dbReference>
<keyword evidence="5" id="KW-1185">Reference proteome</keyword>
<organism evidence="4 5">
    <name type="scientific">Trichostrongylus colubriformis</name>
    <name type="common">Black scour worm</name>
    <dbReference type="NCBI Taxonomy" id="6319"/>
    <lineage>
        <taxon>Eukaryota</taxon>
        <taxon>Metazoa</taxon>
        <taxon>Ecdysozoa</taxon>
        <taxon>Nematoda</taxon>
        <taxon>Chromadorea</taxon>
        <taxon>Rhabditida</taxon>
        <taxon>Rhabditina</taxon>
        <taxon>Rhabditomorpha</taxon>
        <taxon>Strongyloidea</taxon>
        <taxon>Trichostrongylidae</taxon>
        <taxon>Trichostrongylus</taxon>
    </lineage>
</organism>
<reference evidence="4 5" key="1">
    <citation type="submission" date="2019-10" db="EMBL/GenBank/DDBJ databases">
        <title>Assembly and Annotation for the nematode Trichostrongylus colubriformis.</title>
        <authorList>
            <person name="Martin J."/>
        </authorList>
    </citation>
    <scope>NUCLEOTIDE SEQUENCE [LARGE SCALE GENOMIC DNA]</scope>
    <source>
        <strain evidence="4">G859</strain>
        <tissue evidence="4">Whole worm</tissue>
    </source>
</reference>
<feature type="region of interest" description="Disordered" evidence="2">
    <location>
        <begin position="154"/>
        <end position="228"/>
    </location>
</feature>
<proteinExistence type="predicted"/>
<dbReference type="SUPFAM" id="SSF57756">
    <property type="entry name" value="Retrovirus zinc finger-like domains"/>
    <property type="match status" value="1"/>
</dbReference>
<accession>A0AAN8F371</accession>
<dbReference type="GO" id="GO:0019899">
    <property type="term" value="F:enzyme binding"/>
    <property type="evidence" value="ECO:0007669"/>
    <property type="project" value="UniProtKB-ARBA"/>
</dbReference>
<evidence type="ECO:0000313" key="4">
    <source>
        <dbReference type="EMBL" id="KAK5966567.1"/>
    </source>
</evidence>
<dbReference type="GO" id="GO:0008270">
    <property type="term" value="F:zinc ion binding"/>
    <property type="evidence" value="ECO:0007669"/>
    <property type="project" value="UniProtKB-KW"/>
</dbReference>
<evidence type="ECO:0000256" key="2">
    <source>
        <dbReference type="SAM" id="MobiDB-lite"/>
    </source>
</evidence>
<sequence>LFPCTLINSCVSDTTMEVDDSEVTEQRAEPRRDRLLADTDIAAIIAAIREDQPSNSKQVTAPTPSFVRKGYGSQYEFNTSLLQKLSRLNRAGLRKEDDEIIQATVEMINVRNETLKIADKHPGVFSFLEGKKQAEAVKSSDPFLSEFLEQVQKEEKRTNNKKKRSFSPVPPSRPFPVRESAWRPDPRPYRYMPRSKTYVNMDRPRYRSSFASRSPYQRSSRDKAEGRRSPCFLCGHEGHWRDECPNKK</sequence>
<feature type="compositionally biased region" description="Basic and acidic residues" evidence="2">
    <location>
        <begin position="219"/>
        <end position="228"/>
    </location>
</feature>
<keyword evidence="1" id="KW-0863">Zinc-finger</keyword>
<feature type="domain" description="CCHC-type" evidence="3">
    <location>
        <begin position="231"/>
        <end position="246"/>
    </location>
</feature>
<evidence type="ECO:0000259" key="3">
    <source>
        <dbReference type="PROSITE" id="PS50158"/>
    </source>
</evidence>
<dbReference type="GO" id="GO:0005737">
    <property type="term" value="C:cytoplasm"/>
    <property type="evidence" value="ECO:0007669"/>
    <property type="project" value="UniProtKB-ARBA"/>
</dbReference>
<name>A0AAN8F371_TRICO</name>
<keyword evidence="1" id="KW-0479">Metal-binding</keyword>